<dbReference type="InterPro" id="IPR013424">
    <property type="entry name" value="Ice-binding_C"/>
</dbReference>
<evidence type="ECO:0000259" key="2">
    <source>
        <dbReference type="Pfam" id="PF07589"/>
    </source>
</evidence>
<evidence type="ECO:0000313" key="4">
    <source>
        <dbReference type="Proteomes" id="UP001285263"/>
    </source>
</evidence>
<sequence>MNLPLRTALVTLSFFAGLPAATAQVLYNPATGPTNPALTGWLDGSLIGASASYGSSGAQVKPSAGNAAIAGWSNYPALLALNGALPPVNAAFPVLDATAGYTLSFDMVLYSEDHSGNANRAGFSATLIGSDRKGVEIGFQSDRIFAQNLVDNSFVAGESTSDPALVAAAFAPNHRWELEVQGDSYQLLVNGLPVLSSALHDYSSYTGTGANAYRTPNFLFLGDNTTSAGASFLLGYAAISTVPEPAPWALLALGGVALAVRRRGGASGRDFS</sequence>
<dbReference type="Proteomes" id="UP001285263">
    <property type="component" value="Unassembled WGS sequence"/>
</dbReference>
<gene>
    <name evidence="3" type="ORF">SNE35_27850</name>
</gene>
<comment type="caution">
    <text evidence="3">The sequence shown here is derived from an EMBL/GenBank/DDBJ whole genome shotgun (WGS) entry which is preliminary data.</text>
</comment>
<protein>
    <submittedName>
        <fullName evidence="3">PEP-CTERM sorting domain-containing protein</fullName>
    </submittedName>
</protein>
<feature type="chain" id="PRO_5046315686" evidence="1">
    <location>
        <begin position="24"/>
        <end position="272"/>
    </location>
</feature>
<feature type="domain" description="Ice-binding protein C-terminal" evidence="2">
    <location>
        <begin position="241"/>
        <end position="263"/>
    </location>
</feature>
<feature type="signal peptide" evidence="1">
    <location>
        <begin position="1"/>
        <end position="23"/>
    </location>
</feature>
<dbReference type="EMBL" id="JAXCLA010000010">
    <property type="protein sequence ID" value="MDY0748344.1"/>
    <property type="molecule type" value="Genomic_DNA"/>
</dbReference>
<reference evidence="3 4" key="1">
    <citation type="submission" date="2023-11" db="EMBL/GenBank/DDBJ databases">
        <title>Paucibacter sp. nov., isolated from fresh soil in Korea.</title>
        <authorList>
            <person name="Le N.T.T."/>
        </authorList>
    </citation>
    <scope>NUCLEOTIDE SEQUENCE [LARGE SCALE GENOMIC DNA]</scope>
    <source>
        <strain evidence="3 4">R3-3</strain>
    </source>
</reference>
<keyword evidence="1" id="KW-0732">Signal</keyword>
<evidence type="ECO:0000256" key="1">
    <source>
        <dbReference type="SAM" id="SignalP"/>
    </source>
</evidence>
<name>A0ABU5DQF2_9BURK</name>
<accession>A0ABU5DQF2</accession>
<proteinExistence type="predicted"/>
<dbReference type="NCBIfam" id="TIGR02595">
    <property type="entry name" value="PEP_CTERM"/>
    <property type="match status" value="1"/>
</dbReference>
<keyword evidence="4" id="KW-1185">Reference proteome</keyword>
<evidence type="ECO:0000313" key="3">
    <source>
        <dbReference type="EMBL" id="MDY0748344.1"/>
    </source>
</evidence>
<organism evidence="3 4">
    <name type="scientific">Roseateles agri</name>
    <dbReference type="NCBI Taxonomy" id="3098619"/>
    <lineage>
        <taxon>Bacteria</taxon>
        <taxon>Pseudomonadati</taxon>
        <taxon>Pseudomonadota</taxon>
        <taxon>Betaproteobacteria</taxon>
        <taxon>Burkholderiales</taxon>
        <taxon>Sphaerotilaceae</taxon>
        <taxon>Roseateles</taxon>
    </lineage>
</organism>
<dbReference type="RefSeq" id="WP_320426316.1">
    <property type="nucleotide sequence ID" value="NZ_JAXCLA010000010.1"/>
</dbReference>
<dbReference type="Pfam" id="PF07589">
    <property type="entry name" value="PEP-CTERM"/>
    <property type="match status" value="1"/>
</dbReference>